<dbReference type="InterPro" id="IPR011010">
    <property type="entry name" value="DNA_brk_join_enz"/>
</dbReference>
<feature type="domain" description="Tyr recombinase" evidence="2">
    <location>
        <begin position="6"/>
        <end position="176"/>
    </location>
</feature>
<comment type="caution">
    <text evidence="3">The sequence shown here is derived from an EMBL/GenBank/DDBJ whole genome shotgun (WGS) entry which is preliminary data.</text>
</comment>
<accession>A0A024QHZ3</accession>
<sequence length="180" mass="21126">MNEVQPIRDKEKIEEMKRVLAKKGSRNVFLFVLGINTGLRVSDMLNLKMEDVVDKEHITIKEKKTDKRKRFLINRELQKHIDSYTTGMNEGDFLFKSYRSNNPIKRIQAYNILNEAAKEVGIQEIGTHTMRKTFGYHFYKRSKDVALLQEIFNHSSPSITKRYIGINQDEIDEALNDFNL</sequence>
<dbReference type="eggNOG" id="COG0582">
    <property type="taxonomic scope" value="Bacteria"/>
</dbReference>
<dbReference type="PROSITE" id="PS51898">
    <property type="entry name" value="TYR_RECOMBINASE"/>
    <property type="match status" value="1"/>
</dbReference>
<reference evidence="4" key="2">
    <citation type="submission" date="2014-05" db="EMBL/GenBank/DDBJ databases">
        <title>Draft genome sequence of Virgibacillus massiliensis Vm-5.</title>
        <authorList>
            <person name="Khelaifia S."/>
            <person name="Croce O."/>
            <person name="Lagier J.C."/>
            <person name="Raoult D."/>
        </authorList>
    </citation>
    <scope>NUCLEOTIDE SEQUENCE [LARGE SCALE GENOMIC DNA]</scope>
    <source>
        <strain evidence="4">Vm-5</strain>
    </source>
</reference>
<evidence type="ECO:0000313" key="4">
    <source>
        <dbReference type="Proteomes" id="UP000028875"/>
    </source>
</evidence>
<dbReference type="InterPro" id="IPR002104">
    <property type="entry name" value="Integrase_catalytic"/>
</dbReference>
<reference evidence="3 4" key="1">
    <citation type="submission" date="2014-03" db="EMBL/GenBank/DDBJ databases">
        <authorList>
            <person name="Urmite Genomes U."/>
        </authorList>
    </citation>
    <scope>NUCLEOTIDE SEQUENCE [LARGE SCALE GENOMIC DNA]</scope>
    <source>
        <strain evidence="3 4">Vm-5</strain>
    </source>
</reference>
<dbReference type="GO" id="GO:0003677">
    <property type="term" value="F:DNA binding"/>
    <property type="evidence" value="ECO:0007669"/>
    <property type="project" value="InterPro"/>
</dbReference>
<keyword evidence="4" id="KW-1185">Reference proteome</keyword>
<dbReference type="Gene3D" id="1.10.443.10">
    <property type="entry name" value="Intergrase catalytic core"/>
    <property type="match status" value="1"/>
</dbReference>
<dbReference type="OrthoDB" id="9788852at2"/>
<dbReference type="EMBL" id="CCDP010000005">
    <property type="protein sequence ID" value="CDQ42119.1"/>
    <property type="molecule type" value="Genomic_DNA"/>
</dbReference>
<evidence type="ECO:0000259" key="2">
    <source>
        <dbReference type="PROSITE" id="PS51898"/>
    </source>
</evidence>
<dbReference type="Proteomes" id="UP000028875">
    <property type="component" value="Unassembled WGS sequence"/>
</dbReference>
<dbReference type="AlphaFoldDB" id="A0A024QHZ3"/>
<dbReference type="RefSeq" id="WP_038247517.1">
    <property type="nucleotide sequence ID" value="NZ_BNER01000014.1"/>
</dbReference>
<name>A0A024QHZ3_9BACI</name>
<dbReference type="InterPro" id="IPR013762">
    <property type="entry name" value="Integrase-like_cat_sf"/>
</dbReference>
<evidence type="ECO:0000256" key="1">
    <source>
        <dbReference type="ARBA" id="ARBA00023172"/>
    </source>
</evidence>
<protein>
    <submittedName>
        <fullName evidence="3">Site-specific tyrosine recombinase XerC</fullName>
    </submittedName>
</protein>
<dbReference type="GO" id="GO:0006310">
    <property type="term" value="P:DNA recombination"/>
    <property type="evidence" value="ECO:0007669"/>
    <property type="project" value="UniProtKB-KW"/>
</dbReference>
<proteinExistence type="predicted"/>
<dbReference type="GO" id="GO:0015074">
    <property type="term" value="P:DNA integration"/>
    <property type="evidence" value="ECO:0007669"/>
    <property type="project" value="InterPro"/>
</dbReference>
<keyword evidence="1" id="KW-0233">DNA recombination</keyword>
<dbReference type="SUPFAM" id="SSF56349">
    <property type="entry name" value="DNA breaking-rejoining enzymes"/>
    <property type="match status" value="1"/>
</dbReference>
<dbReference type="PANTHER" id="PTHR30349">
    <property type="entry name" value="PHAGE INTEGRASE-RELATED"/>
    <property type="match status" value="1"/>
</dbReference>
<dbReference type="STRING" id="1462526.BN990_04499"/>
<organism evidence="3 4">
    <name type="scientific">Virgibacillus massiliensis</name>
    <dbReference type="NCBI Taxonomy" id="1462526"/>
    <lineage>
        <taxon>Bacteria</taxon>
        <taxon>Bacillati</taxon>
        <taxon>Bacillota</taxon>
        <taxon>Bacilli</taxon>
        <taxon>Bacillales</taxon>
        <taxon>Bacillaceae</taxon>
        <taxon>Virgibacillus</taxon>
    </lineage>
</organism>
<evidence type="ECO:0000313" key="3">
    <source>
        <dbReference type="EMBL" id="CDQ42119.1"/>
    </source>
</evidence>
<dbReference type="CDD" id="cd01192">
    <property type="entry name" value="INT_C_like_3"/>
    <property type="match status" value="1"/>
</dbReference>
<dbReference type="InterPro" id="IPR050090">
    <property type="entry name" value="Tyrosine_recombinase_XerCD"/>
</dbReference>
<gene>
    <name evidence="3" type="ORF">BN990_04499</name>
</gene>
<dbReference type="PANTHER" id="PTHR30349:SF82">
    <property type="entry name" value="INTEGRASE_RECOMBINASE YOEC-RELATED"/>
    <property type="match status" value="1"/>
</dbReference>
<dbReference type="Pfam" id="PF00589">
    <property type="entry name" value="Phage_integrase"/>
    <property type="match status" value="1"/>
</dbReference>